<keyword evidence="2" id="KW-0812">Transmembrane</keyword>
<keyword evidence="2" id="KW-0472">Membrane</keyword>
<evidence type="ECO:0000256" key="2">
    <source>
        <dbReference type="SAM" id="Phobius"/>
    </source>
</evidence>
<proteinExistence type="predicted"/>
<dbReference type="EMBL" id="CP092623">
    <property type="protein sequence ID" value="UMM27413.1"/>
    <property type="molecule type" value="Genomic_DNA"/>
</dbReference>
<evidence type="ECO:0000256" key="1">
    <source>
        <dbReference type="SAM" id="MobiDB-lite"/>
    </source>
</evidence>
<keyword evidence="2" id="KW-1133">Transmembrane helix</keyword>
<reference evidence="4 6" key="1">
    <citation type="submission" date="2022-04" db="EMBL/GenBank/DDBJ databases">
        <title>Chromosome-level reference genomes for two strains of Caenorhabditis briggsae: an improved platform for comparative genomics.</title>
        <authorList>
            <person name="Stevens L."/>
            <person name="Andersen E."/>
        </authorList>
    </citation>
    <scope>NUCLEOTIDE SEQUENCE [LARGE SCALE GENOMIC DNA]</scope>
    <source>
        <strain evidence="4">VX34</strain>
        <tissue evidence="4">Whole-organism</tissue>
    </source>
</reference>
<accession>A0AAE9JDJ7</accession>
<dbReference type="Proteomes" id="UP000829354">
    <property type="component" value="Chromosome IV"/>
</dbReference>
<evidence type="ECO:0000313" key="6">
    <source>
        <dbReference type="Proteomes" id="UP000829354"/>
    </source>
</evidence>
<dbReference type="EMBL" id="CP090894">
    <property type="protein sequence ID" value="ULT94171.1"/>
    <property type="molecule type" value="Genomic_DNA"/>
</dbReference>
<feature type="transmembrane region" description="Helical" evidence="2">
    <location>
        <begin position="84"/>
        <end position="104"/>
    </location>
</feature>
<evidence type="ECO:0000313" key="5">
    <source>
        <dbReference type="Proteomes" id="UP000827892"/>
    </source>
</evidence>
<dbReference type="AlphaFoldDB" id="A0AAE9JDJ7"/>
<evidence type="ECO:0000313" key="3">
    <source>
        <dbReference type="EMBL" id="ULT94171.1"/>
    </source>
</evidence>
<gene>
    <name evidence="3" type="ORF">L3Y34_003560</name>
    <name evidence="4" type="ORF">L5515_010711</name>
</gene>
<sequence length="174" mass="19499">MVICDDLEVRNVDSFGRKKRSSNVEKWLKSGQKKETRKRRMVTGTLTITDEETRETVKPRPEFSTSSSSSSSQQFCVQKDRIELVVVIVVVLILLQIGLALFFYKKCATRSVSDTSSSVYSEGSSECSTTSSAYNTCNRQMIVGQGPVLPARPSRFSDGAPFTENPYNRLHHFA</sequence>
<name>A0AAE9JDJ7_CAEBR</name>
<organism evidence="4 6">
    <name type="scientific">Caenorhabditis briggsae</name>
    <dbReference type="NCBI Taxonomy" id="6238"/>
    <lineage>
        <taxon>Eukaryota</taxon>
        <taxon>Metazoa</taxon>
        <taxon>Ecdysozoa</taxon>
        <taxon>Nematoda</taxon>
        <taxon>Chromadorea</taxon>
        <taxon>Rhabditida</taxon>
        <taxon>Rhabditina</taxon>
        <taxon>Rhabditomorpha</taxon>
        <taxon>Rhabditoidea</taxon>
        <taxon>Rhabditidae</taxon>
        <taxon>Peloderinae</taxon>
        <taxon>Caenorhabditis</taxon>
    </lineage>
</organism>
<evidence type="ECO:0000313" key="4">
    <source>
        <dbReference type="EMBL" id="UMM27413.1"/>
    </source>
</evidence>
<feature type="region of interest" description="Disordered" evidence="1">
    <location>
        <begin position="49"/>
        <end position="70"/>
    </location>
</feature>
<protein>
    <submittedName>
        <fullName evidence="4">Uncharacterized protein</fullName>
    </submittedName>
</protein>
<dbReference type="Proteomes" id="UP000827892">
    <property type="component" value="Chromosome IV"/>
</dbReference>
<reference evidence="3 5" key="2">
    <citation type="submission" date="2022-05" db="EMBL/GenBank/DDBJ databases">
        <title>Chromosome-level reference genomes for two strains of Caenorhabditis briggsae: an improved platform for comparative genomics.</title>
        <authorList>
            <person name="Stevens L."/>
            <person name="Andersen E.C."/>
        </authorList>
    </citation>
    <scope>NUCLEOTIDE SEQUENCE [LARGE SCALE GENOMIC DNA]</scope>
    <source>
        <strain evidence="3">QX1410_ONT</strain>
        <tissue evidence="3">Whole-organism</tissue>
    </source>
</reference>
<keyword evidence="6" id="KW-1185">Reference proteome</keyword>